<dbReference type="Proteomes" id="UP001056766">
    <property type="component" value="Unassembled WGS sequence"/>
</dbReference>
<keyword evidence="2" id="KW-1185">Reference proteome</keyword>
<protein>
    <recommendedName>
        <fullName evidence="3">DUF5667 domain-containing protein</fullName>
    </recommendedName>
</protein>
<gene>
    <name evidence="1" type="ORF">KDK67_01320</name>
</gene>
<accession>A0A9E4ZD06</accession>
<reference evidence="1" key="1">
    <citation type="journal article" date="2021" name="mSystems">
        <title>Bacteria and Archaea Synergistically Convert Glycine Betaine to Biogenic Methane in the Formosa Cold Seep of the South China Sea.</title>
        <authorList>
            <person name="Li L."/>
            <person name="Zhang W."/>
            <person name="Zhang S."/>
            <person name="Song L."/>
            <person name="Sun Q."/>
            <person name="Zhang H."/>
            <person name="Xiang H."/>
            <person name="Dong X."/>
        </authorList>
    </citation>
    <scope>NUCLEOTIDE SEQUENCE</scope>
    <source>
        <strain evidence="1">LLY</strain>
    </source>
</reference>
<dbReference type="RefSeq" id="WP_250867043.1">
    <property type="nucleotide sequence ID" value="NZ_JAGSOI010000003.1"/>
</dbReference>
<reference evidence="1" key="2">
    <citation type="submission" date="2021-04" db="EMBL/GenBank/DDBJ databases">
        <authorList>
            <person name="Dong X."/>
        </authorList>
    </citation>
    <scope>NUCLEOTIDE SEQUENCE</scope>
    <source>
        <strain evidence="1">LLY</strain>
    </source>
</reference>
<name>A0A9E4ZD06_9EURY</name>
<evidence type="ECO:0008006" key="3">
    <source>
        <dbReference type="Google" id="ProtNLM"/>
    </source>
</evidence>
<comment type="caution">
    <text evidence="1">The sequence shown here is derived from an EMBL/GenBank/DDBJ whole genome shotgun (WGS) entry which is preliminary data.</text>
</comment>
<sequence length="200" mass="22043">MKKGLATFSILLILLCSISGGAYARGNMSDKAGFGPRVNGFTNLIDSKIELLENEIENSDDLSFIEEAGIMIFELENVRDEIQEASNEHEFASSLNKFNSLMENSSESLKQIFMSNQETSVARIDALRNVSVSMNDVRNKSVQMNNASGDMKSSILKAERENPIKNVSSISTIVNGNKNKASSSNSNFLTSFVNKIMSFF</sequence>
<organism evidence="1 2">
    <name type="scientific">Methanococcoides seepicolus</name>
    <dbReference type="NCBI Taxonomy" id="2828780"/>
    <lineage>
        <taxon>Archaea</taxon>
        <taxon>Methanobacteriati</taxon>
        <taxon>Methanobacteriota</taxon>
        <taxon>Stenosarchaea group</taxon>
        <taxon>Methanomicrobia</taxon>
        <taxon>Methanosarcinales</taxon>
        <taxon>Methanosarcinaceae</taxon>
        <taxon>Methanococcoides</taxon>
    </lineage>
</organism>
<proteinExistence type="predicted"/>
<dbReference type="AlphaFoldDB" id="A0A9E4ZD06"/>
<evidence type="ECO:0000313" key="1">
    <source>
        <dbReference type="EMBL" id="MCM1985666.1"/>
    </source>
</evidence>
<evidence type="ECO:0000313" key="2">
    <source>
        <dbReference type="Proteomes" id="UP001056766"/>
    </source>
</evidence>
<dbReference type="EMBL" id="JAGSOI010000003">
    <property type="protein sequence ID" value="MCM1985666.1"/>
    <property type="molecule type" value="Genomic_DNA"/>
</dbReference>